<evidence type="ECO:0000259" key="3">
    <source>
        <dbReference type="Pfam" id="PF03061"/>
    </source>
</evidence>
<dbReference type="RefSeq" id="WP_174605665.1">
    <property type="nucleotide sequence ID" value="NZ_CP054490.1"/>
</dbReference>
<dbReference type="NCBIfam" id="TIGR00051">
    <property type="entry name" value="YbgC/FadM family acyl-CoA thioesterase"/>
    <property type="match status" value="1"/>
</dbReference>
<dbReference type="Pfam" id="PF03061">
    <property type="entry name" value="4HBT"/>
    <property type="match status" value="1"/>
</dbReference>
<gene>
    <name evidence="4" type="ORF">HUE58_03580</name>
</gene>
<organism evidence="4 5">
    <name type="scientific">Candidatus Ruthia endofausta</name>
    <dbReference type="NCBI Taxonomy" id="2738852"/>
    <lineage>
        <taxon>Bacteria</taxon>
        <taxon>Pseudomonadati</taxon>
        <taxon>Pseudomonadota</taxon>
        <taxon>Gammaproteobacteria</taxon>
        <taxon>Candidatus Pseudothioglobaceae</taxon>
        <taxon>Candidatus Ruthturnera</taxon>
    </lineage>
</organism>
<dbReference type="AlphaFoldDB" id="A0A6N0HPK2"/>
<reference evidence="4 5" key="1">
    <citation type="submission" date="2020-05" db="EMBL/GenBank/DDBJ databases">
        <title>Horizontal transmission and recombination maintain forever young bacterial symbiont genomes.</title>
        <authorList>
            <person name="Russell S.L."/>
            <person name="Pepper-Tunick E."/>
            <person name="Svedberg J."/>
            <person name="Byrne A."/>
            <person name="Ruelas Castillo J."/>
            <person name="Vollmers C."/>
            <person name="Beinart R.A."/>
            <person name="Corbett-Detig R."/>
        </authorList>
    </citation>
    <scope>NUCLEOTIDE SEQUENCE [LARGE SCALE GENOMIC DNA]</scope>
    <source>
        <strain evidence="4">JDF_Ridge</strain>
    </source>
</reference>
<dbReference type="InterPro" id="IPR050563">
    <property type="entry name" value="4-hydroxybenzoyl-CoA_TE"/>
</dbReference>
<dbReference type="InterPro" id="IPR006683">
    <property type="entry name" value="Thioestr_dom"/>
</dbReference>
<sequence>MSQLNVRVYYEDTNSGGVTYYANCLKFIERGRSEFLRELGSEQDQLMHYQAIIFAVESLSSEYLLPAKFNDLLTIHTEIEKLRRASLIFSQKIVVLKQNKILFKAQIIVTCLNAISFKPCAIPSATLEKING</sequence>
<dbReference type="EC" id="3.1.2.-" evidence="4"/>
<dbReference type="EMBL" id="CP054490">
    <property type="protein sequence ID" value="QKQ24227.1"/>
    <property type="molecule type" value="Genomic_DNA"/>
</dbReference>
<proteinExistence type="inferred from homology"/>
<evidence type="ECO:0000313" key="5">
    <source>
        <dbReference type="Proteomes" id="UP000509429"/>
    </source>
</evidence>
<dbReference type="PIRSF" id="PIRSF003230">
    <property type="entry name" value="YbgC"/>
    <property type="match status" value="1"/>
</dbReference>
<dbReference type="InterPro" id="IPR029069">
    <property type="entry name" value="HotDog_dom_sf"/>
</dbReference>
<dbReference type="InterPro" id="IPR006684">
    <property type="entry name" value="YbgC/YbaW"/>
</dbReference>
<dbReference type="FunFam" id="3.10.129.10:FF:000004">
    <property type="entry name" value="Tol-pal system-associated acyl-CoA thioesterase"/>
    <property type="match status" value="1"/>
</dbReference>
<accession>A0A6N0HPK2</accession>
<dbReference type="KEGG" id="reo:HUE58_03580"/>
<keyword evidence="5" id="KW-1185">Reference proteome</keyword>
<name>A0A6N0HPK2_9GAMM</name>
<keyword evidence="2 4" id="KW-0378">Hydrolase</keyword>
<protein>
    <submittedName>
        <fullName evidence="4">YbgC/FadM family acyl-CoA thioesterase</fullName>
        <ecNumber evidence="4">3.1.2.-</ecNumber>
    </submittedName>
</protein>
<dbReference type="SUPFAM" id="SSF54637">
    <property type="entry name" value="Thioesterase/thiol ester dehydrase-isomerase"/>
    <property type="match status" value="1"/>
</dbReference>
<feature type="domain" description="Thioesterase" evidence="3">
    <location>
        <begin position="16"/>
        <end position="98"/>
    </location>
</feature>
<evidence type="ECO:0000313" key="4">
    <source>
        <dbReference type="EMBL" id="QKQ24227.1"/>
    </source>
</evidence>
<evidence type="ECO:0000256" key="1">
    <source>
        <dbReference type="ARBA" id="ARBA00005953"/>
    </source>
</evidence>
<dbReference type="GO" id="GO:0047617">
    <property type="term" value="F:fatty acyl-CoA hydrolase activity"/>
    <property type="evidence" value="ECO:0007669"/>
    <property type="project" value="TreeGrafter"/>
</dbReference>
<dbReference type="Proteomes" id="UP000509429">
    <property type="component" value="Chromosome"/>
</dbReference>
<dbReference type="Gene3D" id="3.10.129.10">
    <property type="entry name" value="Hotdog Thioesterase"/>
    <property type="match status" value="1"/>
</dbReference>
<evidence type="ECO:0000256" key="2">
    <source>
        <dbReference type="ARBA" id="ARBA00022801"/>
    </source>
</evidence>
<dbReference type="PANTHER" id="PTHR31793:SF37">
    <property type="entry name" value="ACYL-COA THIOESTER HYDROLASE YBGC"/>
    <property type="match status" value="1"/>
</dbReference>
<dbReference type="PANTHER" id="PTHR31793">
    <property type="entry name" value="4-HYDROXYBENZOYL-COA THIOESTERASE FAMILY MEMBER"/>
    <property type="match status" value="1"/>
</dbReference>
<comment type="similarity">
    <text evidence="1">Belongs to the 4-hydroxybenzoyl-CoA thioesterase family.</text>
</comment>
<dbReference type="CDD" id="cd00586">
    <property type="entry name" value="4HBT"/>
    <property type="match status" value="1"/>
</dbReference>